<keyword evidence="2" id="KW-1185">Reference proteome</keyword>
<dbReference type="AlphaFoldDB" id="A0A1I6L3I3"/>
<gene>
    <name evidence="1" type="ORF">SAMN05216559_1959</name>
</gene>
<protein>
    <submittedName>
        <fullName evidence="1">Uncharacterized protein</fullName>
    </submittedName>
</protein>
<sequence>MGRRLTTELDPYGPLADKRYERDPPVMDAIKIDGTLTKQILLVSEELGVDGERIVELLGAPRNGGAPEPEHEIAGAQQEKLRDLIAELLIEIEDYVDPDEDIAELATEVHPRDKALVEPTDDVFLGVYGKLRSVRILHDFAIEHDIELSIG</sequence>
<name>A0A1I6L3I3_9EURY</name>
<dbReference type="RefSeq" id="WP_177227386.1">
    <property type="nucleotide sequence ID" value="NZ_FOZK01000002.1"/>
</dbReference>
<dbReference type="STRING" id="767519.SAMN05216559_1959"/>
<organism evidence="1 2">
    <name type="scientific">Halomicrobium zhouii</name>
    <dbReference type="NCBI Taxonomy" id="767519"/>
    <lineage>
        <taxon>Archaea</taxon>
        <taxon>Methanobacteriati</taxon>
        <taxon>Methanobacteriota</taxon>
        <taxon>Stenosarchaea group</taxon>
        <taxon>Halobacteria</taxon>
        <taxon>Halobacteriales</taxon>
        <taxon>Haloarculaceae</taxon>
        <taxon>Halomicrobium</taxon>
    </lineage>
</organism>
<proteinExistence type="predicted"/>
<evidence type="ECO:0000313" key="2">
    <source>
        <dbReference type="Proteomes" id="UP000199062"/>
    </source>
</evidence>
<dbReference type="EMBL" id="FOZK01000002">
    <property type="protein sequence ID" value="SFR98021.1"/>
    <property type="molecule type" value="Genomic_DNA"/>
</dbReference>
<evidence type="ECO:0000313" key="1">
    <source>
        <dbReference type="EMBL" id="SFR98021.1"/>
    </source>
</evidence>
<accession>A0A1I6L3I3</accession>
<dbReference type="Proteomes" id="UP000199062">
    <property type="component" value="Unassembled WGS sequence"/>
</dbReference>
<reference evidence="1 2" key="1">
    <citation type="submission" date="2016-10" db="EMBL/GenBank/DDBJ databases">
        <authorList>
            <person name="de Groot N.N."/>
        </authorList>
    </citation>
    <scope>NUCLEOTIDE SEQUENCE [LARGE SCALE GENOMIC DNA]</scope>
    <source>
        <strain evidence="1 2">CGMCC 1.10457</strain>
    </source>
</reference>